<keyword evidence="1" id="KW-0378">Hydrolase</keyword>
<dbReference type="EMBL" id="CABHNJ010000021">
    <property type="protein sequence ID" value="VUW99198.1"/>
    <property type="molecule type" value="Genomic_DNA"/>
</dbReference>
<dbReference type="EC" id="3.1.1.-" evidence="1"/>
<name>A0A564SWK6_STRVE</name>
<evidence type="ECO:0000313" key="2">
    <source>
        <dbReference type="Proteomes" id="UP000380217"/>
    </source>
</evidence>
<accession>A0A564SWK6</accession>
<gene>
    <name evidence="1" type="primary">ulaG</name>
    <name evidence="1" type="ORF">SSSS39_01126</name>
</gene>
<evidence type="ECO:0000313" key="1">
    <source>
        <dbReference type="EMBL" id="VUW99198.1"/>
    </source>
</evidence>
<proteinExistence type="predicted"/>
<dbReference type="AlphaFoldDB" id="A0A564SWK6"/>
<protein>
    <submittedName>
        <fullName evidence="1">Putative L-ascorbate-6-phosphate lactonase UlaG</fullName>
        <ecNumber evidence="1">3.1.1.-</ecNumber>
    </submittedName>
</protein>
<dbReference type="Proteomes" id="UP000380217">
    <property type="component" value="Unassembled WGS sequence"/>
</dbReference>
<sequence>MSNEERVPRAVSDVFETLGDPIYHGADCHFSNYFAKHGKDFDIEVAINNYLGIQEILVYLSHFISNILNNRIFLVFDCQRLLE</sequence>
<organism evidence="1 2">
    <name type="scientific">Streptococcus vestibularis</name>
    <dbReference type="NCBI Taxonomy" id="1343"/>
    <lineage>
        <taxon>Bacteria</taxon>
        <taxon>Bacillati</taxon>
        <taxon>Bacillota</taxon>
        <taxon>Bacilli</taxon>
        <taxon>Lactobacillales</taxon>
        <taxon>Streptococcaceae</taxon>
        <taxon>Streptococcus</taxon>
    </lineage>
</organism>
<dbReference type="GO" id="GO:0016787">
    <property type="term" value="F:hydrolase activity"/>
    <property type="evidence" value="ECO:0007669"/>
    <property type="project" value="UniProtKB-KW"/>
</dbReference>
<reference evidence="1 2" key="1">
    <citation type="submission" date="2019-07" db="EMBL/GenBank/DDBJ databases">
        <authorList>
            <person name="Hibberd C M."/>
            <person name="Gehrig L. J."/>
            <person name="Chang H.-W."/>
            <person name="Venkatesh S."/>
        </authorList>
    </citation>
    <scope>NUCLEOTIDE SEQUENCE [LARGE SCALE GENOMIC DNA]</scope>
    <source>
        <strain evidence="1">Streptococcus_salivarius_SS_Bg39</strain>
    </source>
</reference>